<dbReference type="AlphaFoldDB" id="A0A8H6HWT0"/>
<comment type="caution">
    <text evidence="1">The sequence shown here is derived from an EMBL/GenBank/DDBJ whole genome shotgun (WGS) entry which is preliminary data.</text>
</comment>
<dbReference type="Proteomes" id="UP000521943">
    <property type="component" value="Unassembled WGS sequence"/>
</dbReference>
<gene>
    <name evidence="1" type="ORF">DFP72DRAFT_1170601</name>
</gene>
<keyword evidence="2" id="KW-1185">Reference proteome</keyword>
<sequence length="227" mass="25112">MKLDIASLFGVVMGSSYLLTSAYAYVDYDDLDVRSSVDYHSERDLGFDAFDARSTLDVPFHPSLRAFLEDAAAAHARRALFPSKEAKPGRTPPLRIKGGKTEFDRDFWLYDKPARIIETIQKDPKWIPPSPGKKIVDLQLGMSDDSPYLAYPSTVPTASSISSAPSPGVPQAGKLGDVLLPSAWTFSVAVVKDSGTYLALPPRYVSSNGFFRQRMERTYVPSVKKQR</sequence>
<name>A0A8H6HWT0_9AGAR</name>
<accession>A0A8H6HWT0</accession>
<protein>
    <submittedName>
        <fullName evidence="1">Uncharacterized protein</fullName>
    </submittedName>
</protein>
<reference evidence="1 2" key="1">
    <citation type="submission" date="2020-07" db="EMBL/GenBank/DDBJ databases">
        <title>Comparative genomics of pyrophilous fungi reveals a link between fire events and developmental genes.</title>
        <authorList>
            <consortium name="DOE Joint Genome Institute"/>
            <person name="Steindorff A.S."/>
            <person name="Carver A."/>
            <person name="Calhoun S."/>
            <person name="Stillman K."/>
            <person name="Liu H."/>
            <person name="Lipzen A."/>
            <person name="Pangilinan J."/>
            <person name="Labutti K."/>
            <person name="Bruns T.D."/>
            <person name="Grigoriev I.V."/>
        </authorList>
    </citation>
    <scope>NUCLEOTIDE SEQUENCE [LARGE SCALE GENOMIC DNA]</scope>
    <source>
        <strain evidence="1 2">CBS 144469</strain>
    </source>
</reference>
<evidence type="ECO:0000313" key="1">
    <source>
        <dbReference type="EMBL" id="KAF6753787.1"/>
    </source>
</evidence>
<dbReference type="EMBL" id="JACGCI010000037">
    <property type="protein sequence ID" value="KAF6753787.1"/>
    <property type="molecule type" value="Genomic_DNA"/>
</dbReference>
<proteinExistence type="predicted"/>
<evidence type="ECO:0000313" key="2">
    <source>
        <dbReference type="Proteomes" id="UP000521943"/>
    </source>
</evidence>
<organism evidence="1 2">
    <name type="scientific">Ephemerocybe angulata</name>
    <dbReference type="NCBI Taxonomy" id="980116"/>
    <lineage>
        <taxon>Eukaryota</taxon>
        <taxon>Fungi</taxon>
        <taxon>Dikarya</taxon>
        <taxon>Basidiomycota</taxon>
        <taxon>Agaricomycotina</taxon>
        <taxon>Agaricomycetes</taxon>
        <taxon>Agaricomycetidae</taxon>
        <taxon>Agaricales</taxon>
        <taxon>Agaricineae</taxon>
        <taxon>Psathyrellaceae</taxon>
        <taxon>Ephemerocybe</taxon>
    </lineage>
</organism>